<sequence>MDWLLFTGINNLAGRWHDVDLVMRILALYGPIFLVLPLVYLWFAKKEEKAGEERLMVLRAAAAASLALSLNLIIGTCYYRPRPFVHHQVKLLIPHAQDSSFPSDHAALAWALTWSARAKGMYYGMMVLSLLTMVARVYVGVHYPSDVIGGAVVGIIASLVVEQLWPLVLPVARRLALMLP</sequence>
<dbReference type="OrthoDB" id="9789113at2"/>
<dbReference type="EC" id="3.6.1.27" evidence="3"/>
<dbReference type="PANTHER" id="PTHR14969:SF58">
    <property type="entry name" value="UNDECAPRENYL-DIPHOSPHATASE BCRC"/>
    <property type="match status" value="1"/>
</dbReference>
<dbReference type="InterPro" id="IPR036938">
    <property type="entry name" value="PAP2/HPO_sf"/>
</dbReference>
<proteinExistence type="predicted"/>
<dbReference type="Gene3D" id="1.20.144.10">
    <property type="entry name" value="Phosphatidic acid phosphatase type 2/haloperoxidase"/>
    <property type="match status" value="1"/>
</dbReference>
<comment type="caution">
    <text evidence="3">The sequence shown here is derived from an EMBL/GenBank/DDBJ whole genome shotgun (WGS) entry which is preliminary data.</text>
</comment>
<dbReference type="SUPFAM" id="SSF48317">
    <property type="entry name" value="Acid phosphatase/Vanadium-dependent haloperoxidase"/>
    <property type="match status" value="1"/>
</dbReference>
<dbReference type="AlphaFoldDB" id="A0A1J5P2V3"/>
<dbReference type="PANTHER" id="PTHR14969">
    <property type="entry name" value="SPHINGOSINE-1-PHOSPHATE PHOSPHOHYDROLASE"/>
    <property type="match status" value="1"/>
</dbReference>
<protein>
    <submittedName>
        <fullName evidence="3">Undecaprenyl-diphosphatase BcrC</fullName>
        <ecNumber evidence="3">3.6.1.27</ecNumber>
    </submittedName>
</protein>
<dbReference type="Pfam" id="PF01569">
    <property type="entry name" value="PAP2"/>
    <property type="match status" value="1"/>
</dbReference>
<dbReference type="Proteomes" id="UP000182811">
    <property type="component" value="Unassembled WGS sequence"/>
</dbReference>
<accession>A0A1J5P2V3</accession>
<dbReference type="InterPro" id="IPR000326">
    <property type="entry name" value="PAP2/HPO"/>
</dbReference>
<name>A0A1J5P2V3_NEOTH</name>
<evidence type="ECO:0000259" key="2">
    <source>
        <dbReference type="SMART" id="SM00014"/>
    </source>
</evidence>
<feature type="domain" description="Phosphatidic acid phosphatase type 2/haloperoxidase" evidence="2">
    <location>
        <begin position="57"/>
        <end position="162"/>
    </location>
</feature>
<evidence type="ECO:0000313" key="3">
    <source>
        <dbReference type="EMBL" id="OIQ58277.1"/>
    </source>
</evidence>
<keyword evidence="1" id="KW-0812">Transmembrane</keyword>
<reference evidence="3 4" key="1">
    <citation type="submission" date="2016-08" db="EMBL/GenBank/DDBJ databases">
        <title>Genome-based comparison of Moorella thermoacetic strains.</title>
        <authorList>
            <person name="Poehlein A."/>
            <person name="Bengelsdorf F.R."/>
            <person name="Esser C."/>
            <person name="Duerre P."/>
            <person name="Daniel R."/>
        </authorList>
    </citation>
    <scope>NUCLEOTIDE SEQUENCE [LARGE SCALE GENOMIC DNA]</scope>
    <source>
        <strain evidence="3 4">DSM 21394</strain>
    </source>
</reference>
<dbReference type="EMBL" id="MDDC01000018">
    <property type="protein sequence ID" value="OIQ58277.1"/>
    <property type="molecule type" value="Genomic_DNA"/>
</dbReference>
<feature type="transmembrane region" description="Helical" evidence="1">
    <location>
        <begin position="147"/>
        <end position="169"/>
    </location>
</feature>
<keyword evidence="3" id="KW-0378">Hydrolase</keyword>
<feature type="transmembrane region" description="Helical" evidence="1">
    <location>
        <begin position="21"/>
        <end position="43"/>
    </location>
</feature>
<gene>
    <name evidence="3" type="primary">bcrC_2</name>
    <name evidence="3" type="ORF">MOTE_22090</name>
</gene>
<organism evidence="3 4">
    <name type="scientific">Neomoorella thermoacetica</name>
    <name type="common">Clostridium thermoaceticum</name>
    <dbReference type="NCBI Taxonomy" id="1525"/>
    <lineage>
        <taxon>Bacteria</taxon>
        <taxon>Bacillati</taxon>
        <taxon>Bacillota</taxon>
        <taxon>Clostridia</taxon>
        <taxon>Neomoorellales</taxon>
        <taxon>Neomoorellaceae</taxon>
        <taxon>Neomoorella</taxon>
    </lineage>
</organism>
<dbReference type="GO" id="GO:0050380">
    <property type="term" value="F:undecaprenyl-diphosphatase activity"/>
    <property type="evidence" value="ECO:0007669"/>
    <property type="project" value="UniProtKB-EC"/>
</dbReference>
<feature type="transmembrane region" description="Helical" evidence="1">
    <location>
        <begin position="122"/>
        <end position="141"/>
    </location>
</feature>
<keyword evidence="1" id="KW-1133">Transmembrane helix</keyword>
<dbReference type="SMART" id="SM00014">
    <property type="entry name" value="acidPPc"/>
    <property type="match status" value="1"/>
</dbReference>
<keyword evidence="1" id="KW-0472">Membrane</keyword>
<evidence type="ECO:0000313" key="4">
    <source>
        <dbReference type="Proteomes" id="UP000182811"/>
    </source>
</evidence>
<feature type="transmembrane region" description="Helical" evidence="1">
    <location>
        <begin position="55"/>
        <end position="79"/>
    </location>
</feature>
<evidence type="ECO:0000256" key="1">
    <source>
        <dbReference type="SAM" id="Phobius"/>
    </source>
</evidence>